<dbReference type="PANTHER" id="PTHR30177:SF33">
    <property type="entry name" value="POSSIBLE OSMOPROTECTANT (GLYCINE BETAINE_CARNITINE_CHOLINE_L-PROLINE) TRANSPORT INTEGRAL MEMBRANE PROTEIN ABC TRANSPORTER PROZ"/>
    <property type="match status" value="1"/>
</dbReference>
<accession>A0A4Q9GS91</accession>
<reference evidence="9" key="1">
    <citation type="submission" date="2019-02" db="EMBL/GenBank/DDBJ databases">
        <title>Glaciihabitans arcticus sp. nov., a psychrotolerant bacterium isolated from polar soil.</title>
        <authorList>
            <person name="Dahal R.H."/>
        </authorList>
    </citation>
    <scope>NUCLEOTIDE SEQUENCE [LARGE SCALE GENOMIC DNA]</scope>
    <source>
        <strain evidence="9">RP-3-7</strain>
    </source>
</reference>
<evidence type="ECO:0000256" key="1">
    <source>
        <dbReference type="ARBA" id="ARBA00004141"/>
    </source>
</evidence>
<dbReference type="PROSITE" id="PS50928">
    <property type="entry name" value="ABC_TM1"/>
    <property type="match status" value="1"/>
</dbReference>
<evidence type="ECO:0000256" key="6">
    <source>
        <dbReference type="RuleBase" id="RU363032"/>
    </source>
</evidence>
<keyword evidence="2 6" id="KW-0813">Transport</keyword>
<gene>
    <name evidence="8" type="ORF">EYE40_06035</name>
</gene>
<dbReference type="GO" id="GO:0055085">
    <property type="term" value="P:transmembrane transport"/>
    <property type="evidence" value="ECO:0007669"/>
    <property type="project" value="InterPro"/>
</dbReference>
<dbReference type="Gene3D" id="1.10.3720.10">
    <property type="entry name" value="MetI-like"/>
    <property type="match status" value="1"/>
</dbReference>
<feature type="transmembrane region" description="Helical" evidence="6">
    <location>
        <begin position="195"/>
        <end position="215"/>
    </location>
</feature>
<dbReference type="InterPro" id="IPR035906">
    <property type="entry name" value="MetI-like_sf"/>
</dbReference>
<comment type="subcellular location">
    <subcellularLocation>
        <location evidence="6">Cell membrane</location>
        <topology evidence="6">Multi-pass membrane protein</topology>
    </subcellularLocation>
    <subcellularLocation>
        <location evidence="1">Membrane</location>
        <topology evidence="1">Multi-pass membrane protein</topology>
    </subcellularLocation>
</comment>
<evidence type="ECO:0000259" key="7">
    <source>
        <dbReference type="PROSITE" id="PS50928"/>
    </source>
</evidence>
<dbReference type="AlphaFoldDB" id="A0A4Q9GS91"/>
<feature type="domain" description="ABC transmembrane type-1" evidence="7">
    <location>
        <begin position="31"/>
        <end position="212"/>
    </location>
</feature>
<dbReference type="RefSeq" id="WP_130981104.1">
    <property type="nucleotide sequence ID" value="NZ_SISG01000001.1"/>
</dbReference>
<dbReference type="EMBL" id="SISG01000001">
    <property type="protein sequence ID" value="TBN56994.1"/>
    <property type="molecule type" value="Genomic_DNA"/>
</dbReference>
<keyword evidence="4 6" id="KW-1133">Transmembrane helix</keyword>
<feature type="transmembrane region" description="Helical" evidence="6">
    <location>
        <begin position="35"/>
        <end position="56"/>
    </location>
</feature>
<dbReference type="InterPro" id="IPR000515">
    <property type="entry name" value="MetI-like"/>
</dbReference>
<dbReference type="CDD" id="cd06261">
    <property type="entry name" value="TM_PBP2"/>
    <property type="match status" value="1"/>
</dbReference>
<dbReference type="InterPro" id="IPR051204">
    <property type="entry name" value="ABC_transp_perm/SBD"/>
</dbReference>
<keyword evidence="9" id="KW-1185">Reference proteome</keyword>
<proteinExistence type="inferred from homology"/>
<feature type="transmembrane region" description="Helical" evidence="6">
    <location>
        <begin position="96"/>
        <end position="118"/>
    </location>
</feature>
<comment type="caution">
    <text evidence="8">The sequence shown here is derived from an EMBL/GenBank/DDBJ whole genome shotgun (WGS) entry which is preliminary data.</text>
</comment>
<feature type="transmembrane region" description="Helical" evidence="6">
    <location>
        <begin position="159"/>
        <end position="183"/>
    </location>
</feature>
<feature type="transmembrane region" description="Helical" evidence="6">
    <location>
        <begin position="68"/>
        <end position="90"/>
    </location>
</feature>
<dbReference type="GO" id="GO:0005886">
    <property type="term" value="C:plasma membrane"/>
    <property type="evidence" value="ECO:0007669"/>
    <property type="project" value="UniProtKB-SubCell"/>
</dbReference>
<evidence type="ECO:0000256" key="4">
    <source>
        <dbReference type="ARBA" id="ARBA00022989"/>
    </source>
</evidence>
<dbReference type="Proteomes" id="UP000294194">
    <property type="component" value="Unassembled WGS sequence"/>
</dbReference>
<evidence type="ECO:0000256" key="2">
    <source>
        <dbReference type="ARBA" id="ARBA00022448"/>
    </source>
</evidence>
<organism evidence="8 9">
    <name type="scientific">Glaciihabitans arcticus</name>
    <dbReference type="NCBI Taxonomy" id="2668039"/>
    <lineage>
        <taxon>Bacteria</taxon>
        <taxon>Bacillati</taxon>
        <taxon>Actinomycetota</taxon>
        <taxon>Actinomycetes</taxon>
        <taxon>Micrococcales</taxon>
        <taxon>Microbacteriaceae</taxon>
        <taxon>Glaciihabitans</taxon>
    </lineage>
</organism>
<name>A0A4Q9GS91_9MICO</name>
<dbReference type="Pfam" id="PF00528">
    <property type="entry name" value="BPD_transp_1"/>
    <property type="match status" value="1"/>
</dbReference>
<dbReference type="PANTHER" id="PTHR30177">
    <property type="entry name" value="GLYCINE BETAINE/L-PROLINE TRANSPORT SYSTEM PERMEASE PROTEIN PROW"/>
    <property type="match status" value="1"/>
</dbReference>
<evidence type="ECO:0000313" key="9">
    <source>
        <dbReference type="Proteomes" id="UP000294194"/>
    </source>
</evidence>
<evidence type="ECO:0000256" key="5">
    <source>
        <dbReference type="ARBA" id="ARBA00023136"/>
    </source>
</evidence>
<keyword evidence="5 6" id="KW-0472">Membrane</keyword>
<dbReference type="SUPFAM" id="SSF161098">
    <property type="entry name" value="MetI-like"/>
    <property type="match status" value="1"/>
</dbReference>
<sequence>MNLFLEAFQWIFTPVWTIVTTERTNDILLRLGEHLGYTFASLIAATIIAVPIGYAIGHTGKGREIAVALSGAARALPSLGLLTILALTFGIARAPIAAVVVFLVLGVPSILAGAYAGLEAIDRRTIDAARAVGMTEWQILTRVEIPLGLPLLLGGVRNAALQIVATTTLAAYIGLGGLGVYIFEGLPIRNFTEMLGGAILIALLAVALDGVFALLQSFAVPRGVTAGRVKIVRTSSSRTRAVAGTSAVPGRG</sequence>
<comment type="similarity">
    <text evidence="6">Belongs to the binding-protein-dependent transport system permease family.</text>
</comment>
<dbReference type="GO" id="GO:0031460">
    <property type="term" value="P:glycine betaine transport"/>
    <property type="evidence" value="ECO:0007669"/>
    <property type="project" value="TreeGrafter"/>
</dbReference>
<protein>
    <submittedName>
        <fullName evidence="8">ABC transporter permease</fullName>
    </submittedName>
</protein>
<evidence type="ECO:0000256" key="3">
    <source>
        <dbReference type="ARBA" id="ARBA00022692"/>
    </source>
</evidence>
<keyword evidence="3 6" id="KW-0812">Transmembrane</keyword>
<evidence type="ECO:0000313" key="8">
    <source>
        <dbReference type="EMBL" id="TBN56994.1"/>
    </source>
</evidence>